<dbReference type="EMBL" id="JAGPNL010000001">
    <property type="protein sequence ID" value="MBQ0826431.1"/>
    <property type="molecule type" value="Genomic_DNA"/>
</dbReference>
<keyword evidence="2" id="KW-1185">Reference proteome</keyword>
<sequence>MRLPIDPQADRARRAWVPCPACDDARDCVSCAERRNCAAHWRYLIANEGPTVHLQCPGCTHTWALDTRPGRRRPGA</sequence>
<evidence type="ECO:0000313" key="1">
    <source>
        <dbReference type="EMBL" id="MBQ0826431.1"/>
    </source>
</evidence>
<name>A0A940XH29_9ACTN</name>
<comment type="caution">
    <text evidence="1">The sequence shown here is derived from an EMBL/GenBank/DDBJ whole genome shotgun (WGS) entry which is preliminary data.</text>
</comment>
<proteinExistence type="predicted"/>
<organism evidence="1 2">
    <name type="scientific">Streptomyces tagetis</name>
    <dbReference type="NCBI Taxonomy" id="2820809"/>
    <lineage>
        <taxon>Bacteria</taxon>
        <taxon>Bacillati</taxon>
        <taxon>Actinomycetota</taxon>
        <taxon>Actinomycetes</taxon>
        <taxon>Kitasatosporales</taxon>
        <taxon>Streptomycetaceae</taxon>
        <taxon>Streptomyces</taxon>
    </lineage>
</organism>
<reference evidence="1" key="1">
    <citation type="submission" date="2021-04" db="EMBL/GenBank/DDBJ databases">
        <title>Genome seq and assembly of Streptomyces sp. RG38.</title>
        <authorList>
            <person name="Chhetri G."/>
        </authorList>
    </citation>
    <scope>NUCLEOTIDE SEQUENCE</scope>
    <source>
        <strain evidence="1">RG38</strain>
    </source>
</reference>
<dbReference type="Proteomes" id="UP000677875">
    <property type="component" value="Unassembled WGS sequence"/>
</dbReference>
<dbReference type="RefSeq" id="WP_210869436.1">
    <property type="nucleotide sequence ID" value="NZ_JAGPNL010000001.1"/>
</dbReference>
<dbReference type="AlphaFoldDB" id="A0A940XH29"/>
<gene>
    <name evidence="1" type="ORF">J5Y05_07920</name>
</gene>
<accession>A0A940XH29</accession>
<protein>
    <submittedName>
        <fullName evidence="1">Uncharacterized protein</fullName>
    </submittedName>
</protein>
<evidence type="ECO:0000313" key="2">
    <source>
        <dbReference type="Proteomes" id="UP000677875"/>
    </source>
</evidence>